<name>A0A101I2K8_UNCT6</name>
<evidence type="ECO:0000313" key="3">
    <source>
        <dbReference type="Proteomes" id="UP000053467"/>
    </source>
</evidence>
<dbReference type="SUPFAM" id="SSF53955">
    <property type="entry name" value="Lysozyme-like"/>
    <property type="match status" value="1"/>
</dbReference>
<proteinExistence type="predicted"/>
<dbReference type="InterPro" id="IPR023346">
    <property type="entry name" value="Lysozyme-like_dom_sf"/>
</dbReference>
<dbReference type="InterPro" id="IPR008258">
    <property type="entry name" value="Transglycosylase_SLT_dom_1"/>
</dbReference>
<accession>A0A101I2K8</accession>
<evidence type="ECO:0000259" key="1">
    <source>
        <dbReference type="Pfam" id="PF01464"/>
    </source>
</evidence>
<dbReference type="Gene3D" id="1.10.530.10">
    <property type="match status" value="1"/>
</dbReference>
<dbReference type="PANTHER" id="PTHR37423:SF2">
    <property type="entry name" value="MEMBRANE-BOUND LYTIC MUREIN TRANSGLYCOSYLASE C"/>
    <property type="match status" value="1"/>
</dbReference>
<sequence length="558" mass="66990">MKKFLLLLFLLPVFIFPKNIVEKDDVILIEKFFLDKKVGIIDSLKDEKLKDILYRIKIKDFLKNNELEKIVKINYNKKERFLNQILRNERDTVKLKYFLKVGLKVENYTTMLLMCDSGKDFILNFVRKFPNDTNSIKLFKRYPEIFNYEDSLLIFTKNFQNRNFDKLIDRKGQSEWIDLLIGLKMDDTLKIKSLMNDFVDVFSKIEDKKIKIKYVGFVDEKNIKGNLLYFLGRFYEDNKDYLNAVKYYSYFKDDEALLRIVSILRNEREIRIYDSIMESYKGDDKNFLFHKAKYYYSKGDEEKGDSLLNIVLKDFPLTLYSVRSFIHLNKKLKTIEEKFDDDSIVSKLYKIFDSNGEKDYFKDFLLSKYNEKTSQKDYIIHLLDKFGFCNYSTYFSELRIKEGEDYSKYIKYLFPTPYLDTFRKISKEENVDLSLLISIAREESNFNLNAISNSNAKGIMQVMDFVYDSYYKDKDYFNLEKNIRVGAKHIKEYLKQFPDSPVEGIMAYNAGIGNVKKWKRKYSDWELYIEGIPFIETKNYVKRVLRTYYFYKFVLRVS</sequence>
<evidence type="ECO:0000313" key="2">
    <source>
        <dbReference type="EMBL" id="KUK87473.1"/>
    </source>
</evidence>
<organism evidence="2 3">
    <name type="scientific">candidate division TA06 bacterium 34_109</name>
    <dbReference type="NCBI Taxonomy" id="1635277"/>
    <lineage>
        <taxon>Bacteria</taxon>
        <taxon>Bacteria division TA06</taxon>
    </lineage>
</organism>
<reference evidence="3" key="1">
    <citation type="journal article" date="2015" name="MBio">
        <title>Genome-Resolved Metagenomic Analysis Reveals Roles for Candidate Phyla and Other Microbial Community Members in Biogeochemical Transformations in Oil Reservoirs.</title>
        <authorList>
            <person name="Hu P."/>
            <person name="Tom L."/>
            <person name="Singh A."/>
            <person name="Thomas B.C."/>
            <person name="Baker B.J."/>
            <person name="Piceno Y.M."/>
            <person name="Andersen G.L."/>
            <person name="Banfield J.F."/>
        </authorList>
    </citation>
    <scope>NUCLEOTIDE SEQUENCE [LARGE SCALE GENOMIC DNA]</scope>
</reference>
<protein>
    <submittedName>
        <fullName evidence="2">Lytic transglycosylase catalytic</fullName>
    </submittedName>
</protein>
<dbReference type="Proteomes" id="UP000053467">
    <property type="component" value="Unassembled WGS sequence"/>
</dbReference>
<comment type="caution">
    <text evidence="2">The sequence shown here is derived from an EMBL/GenBank/DDBJ whole genome shotgun (WGS) entry which is preliminary data.</text>
</comment>
<dbReference type="EMBL" id="LGGX01000004">
    <property type="protein sequence ID" value="KUK87473.1"/>
    <property type="molecule type" value="Genomic_DNA"/>
</dbReference>
<dbReference type="PANTHER" id="PTHR37423">
    <property type="entry name" value="SOLUBLE LYTIC MUREIN TRANSGLYCOSYLASE-RELATED"/>
    <property type="match status" value="1"/>
</dbReference>
<gene>
    <name evidence="2" type="ORF">XE03_0640</name>
</gene>
<feature type="domain" description="Transglycosylase SLT" evidence="1">
    <location>
        <begin position="421"/>
        <end position="523"/>
    </location>
</feature>
<dbReference type="CDD" id="cd13401">
    <property type="entry name" value="Slt70-like"/>
    <property type="match status" value="1"/>
</dbReference>
<dbReference type="Pfam" id="PF01464">
    <property type="entry name" value="SLT"/>
    <property type="match status" value="1"/>
</dbReference>
<dbReference type="AlphaFoldDB" id="A0A101I2K8"/>